<feature type="domain" description="MaoC-like" evidence="1">
    <location>
        <begin position="22"/>
        <end position="113"/>
    </location>
</feature>
<sequence>MSQRTFDDIESGECHYLGSFEATEAEMLRFAERYDPASYHVDPDAAEDSIYGGLIASGWYTASACMELVADEFLSNTRNMGSFGLDELRWPTPVRPGDTISVQIEIVDLTPSTSRSDRGYVVIEVTGTNQDGETVIFWRATNIFGR</sequence>
<dbReference type="InterPro" id="IPR052342">
    <property type="entry name" value="MCH/BMMD"/>
</dbReference>
<evidence type="ECO:0000313" key="3">
    <source>
        <dbReference type="Proteomes" id="UP001596383"/>
    </source>
</evidence>
<gene>
    <name evidence="2" type="ORF">ACFQE6_18425</name>
</gene>
<evidence type="ECO:0000259" key="1">
    <source>
        <dbReference type="Pfam" id="PF01575"/>
    </source>
</evidence>
<dbReference type="SUPFAM" id="SSF54637">
    <property type="entry name" value="Thioesterase/thiol ester dehydrase-isomerase"/>
    <property type="match status" value="1"/>
</dbReference>
<dbReference type="PANTHER" id="PTHR43664:SF1">
    <property type="entry name" value="BETA-METHYLMALYL-COA DEHYDRATASE"/>
    <property type="match status" value="1"/>
</dbReference>
<evidence type="ECO:0000313" key="2">
    <source>
        <dbReference type="EMBL" id="MFC6766878.1"/>
    </source>
</evidence>
<dbReference type="Gene3D" id="3.10.129.10">
    <property type="entry name" value="Hotdog Thioesterase"/>
    <property type="match status" value="1"/>
</dbReference>
<proteinExistence type="predicted"/>
<dbReference type="AlphaFoldDB" id="A0ABD5SUD6"/>
<reference evidence="2 3" key="1">
    <citation type="journal article" date="2019" name="Int. J. Syst. Evol. Microbiol.">
        <title>The Global Catalogue of Microorganisms (GCM) 10K type strain sequencing project: providing services to taxonomists for standard genome sequencing and annotation.</title>
        <authorList>
            <consortium name="The Broad Institute Genomics Platform"/>
            <consortium name="The Broad Institute Genome Sequencing Center for Infectious Disease"/>
            <person name="Wu L."/>
            <person name="Ma J."/>
        </authorList>
    </citation>
    <scope>NUCLEOTIDE SEQUENCE [LARGE SCALE GENOMIC DNA]</scope>
    <source>
        <strain evidence="2 3">LMG 29247</strain>
    </source>
</reference>
<dbReference type="CDD" id="cd03454">
    <property type="entry name" value="YdeM"/>
    <property type="match status" value="1"/>
</dbReference>
<dbReference type="InterPro" id="IPR029069">
    <property type="entry name" value="HotDog_dom_sf"/>
</dbReference>
<organism evidence="2 3">
    <name type="scientific">Natrinema soli</name>
    <dbReference type="NCBI Taxonomy" id="1930624"/>
    <lineage>
        <taxon>Archaea</taxon>
        <taxon>Methanobacteriati</taxon>
        <taxon>Methanobacteriota</taxon>
        <taxon>Stenosarchaea group</taxon>
        <taxon>Halobacteria</taxon>
        <taxon>Halobacteriales</taxon>
        <taxon>Natrialbaceae</taxon>
        <taxon>Natrinema</taxon>
    </lineage>
</organism>
<dbReference type="RefSeq" id="WP_273739824.1">
    <property type="nucleotide sequence ID" value="NZ_JAQIVI010000299.1"/>
</dbReference>
<dbReference type="InterPro" id="IPR002539">
    <property type="entry name" value="MaoC-like_dom"/>
</dbReference>
<dbReference type="PANTHER" id="PTHR43664">
    <property type="entry name" value="MONOAMINE OXIDASE-RELATED"/>
    <property type="match status" value="1"/>
</dbReference>
<protein>
    <submittedName>
        <fullName evidence="2">MaoC family dehydratase</fullName>
    </submittedName>
</protein>
<name>A0ABD5SUD6_9EURY</name>
<dbReference type="Proteomes" id="UP001596383">
    <property type="component" value="Unassembled WGS sequence"/>
</dbReference>
<keyword evidence="3" id="KW-1185">Reference proteome</keyword>
<comment type="caution">
    <text evidence="2">The sequence shown here is derived from an EMBL/GenBank/DDBJ whole genome shotgun (WGS) entry which is preliminary data.</text>
</comment>
<dbReference type="EMBL" id="JBHSWV010000299">
    <property type="protein sequence ID" value="MFC6766878.1"/>
    <property type="molecule type" value="Genomic_DNA"/>
</dbReference>
<accession>A0ABD5SUD6</accession>
<dbReference type="Pfam" id="PF01575">
    <property type="entry name" value="MaoC_dehydratas"/>
    <property type="match status" value="1"/>
</dbReference>